<evidence type="ECO:0000313" key="1">
    <source>
        <dbReference type="EMBL" id="OOV86870.1"/>
    </source>
</evidence>
<dbReference type="EMBL" id="MTSD02000004">
    <property type="protein sequence ID" value="OOV86870.1"/>
    <property type="molecule type" value="Genomic_DNA"/>
</dbReference>
<dbReference type="InterPro" id="IPR017136">
    <property type="entry name" value="UCP037205"/>
</dbReference>
<gene>
    <name evidence="1" type="ORF">BTA35_0211270</name>
</gene>
<evidence type="ECO:0008006" key="3">
    <source>
        <dbReference type="Google" id="ProtNLM"/>
    </source>
</evidence>
<accession>A0A1T1HAU6</accession>
<sequence>MKGHRKNFLPEKTCLTCNRNFKWRKKWAKDWEQVRYCSRYCRSAKTARSDH</sequence>
<keyword evidence="2" id="KW-1185">Reference proteome</keyword>
<organism evidence="1 2">
    <name type="scientific">Oceanospirillum linum</name>
    <dbReference type="NCBI Taxonomy" id="966"/>
    <lineage>
        <taxon>Bacteria</taxon>
        <taxon>Pseudomonadati</taxon>
        <taxon>Pseudomonadota</taxon>
        <taxon>Gammaproteobacteria</taxon>
        <taxon>Oceanospirillales</taxon>
        <taxon>Oceanospirillaceae</taxon>
        <taxon>Oceanospirillum</taxon>
    </lineage>
</organism>
<reference evidence="1" key="1">
    <citation type="submission" date="2017-02" db="EMBL/GenBank/DDBJ databases">
        <title>Draft Genome Sequence of the Salt Water Bacterium Oceanospirillum linum ATCC 11336.</title>
        <authorList>
            <person name="Trachtenberg A.M."/>
            <person name="Carney J.G."/>
            <person name="Linnane J.D."/>
            <person name="Rheaume B.A."/>
            <person name="Pitts N.L."/>
            <person name="Mykles D.L."/>
            <person name="Maclea K.S."/>
        </authorList>
    </citation>
    <scope>NUCLEOTIDE SEQUENCE [LARGE SCALE GENOMIC DNA]</scope>
    <source>
        <strain evidence="1">ATCC 11336</strain>
    </source>
</reference>
<dbReference type="PANTHER" id="PTHR37463">
    <property type="entry name" value="GSL3115 PROTEIN"/>
    <property type="match status" value="1"/>
</dbReference>
<dbReference type="STRING" id="966.BTA35_0211270"/>
<proteinExistence type="predicted"/>
<dbReference type="Proteomes" id="UP000190064">
    <property type="component" value="Unassembled WGS sequence"/>
</dbReference>
<dbReference type="PIRSF" id="PIRSF037205">
    <property type="entry name" value="UCP037205"/>
    <property type="match status" value="1"/>
</dbReference>
<name>A0A1T1HAU6_OCELI</name>
<dbReference type="AlphaFoldDB" id="A0A1T1HAU6"/>
<dbReference type="Pfam" id="PF10013">
    <property type="entry name" value="DUF2256"/>
    <property type="match status" value="1"/>
</dbReference>
<evidence type="ECO:0000313" key="2">
    <source>
        <dbReference type="Proteomes" id="UP000190064"/>
    </source>
</evidence>
<dbReference type="PANTHER" id="PTHR37463:SF1">
    <property type="entry name" value="DUF2256 DOMAIN-CONTAINING PROTEIN"/>
    <property type="match status" value="1"/>
</dbReference>
<protein>
    <recommendedName>
        <fullName evidence="3">DUF2256 domain-containing protein</fullName>
    </recommendedName>
</protein>
<comment type="caution">
    <text evidence="1">The sequence shown here is derived from an EMBL/GenBank/DDBJ whole genome shotgun (WGS) entry which is preliminary data.</text>
</comment>
<dbReference type="RefSeq" id="WP_078319922.1">
    <property type="nucleotide sequence ID" value="NZ_FXTS01000005.1"/>
</dbReference>